<keyword evidence="8 11" id="KW-1133">Transmembrane helix</keyword>
<feature type="chain" id="PRO_5013073156" evidence="12">
    <location>
        <begin position="18"/>
        <end position="211"/>
    </location>
</feature>
<comment type="subcellular location">
    <subcellularLocation>
        <location evidence="1">Endoplasmic reticulum membrane</location>
        <topology evidence="1">Multi-pass membrane protein</topology>
    </subcellularLocation>
</comment>
<evidence type="ECO:0000256" key="8">
    <source>
        <dbReference type="ARBA" id="ARBA00022989"/>
    </source>
</evidence>
<evidence type="ECO:0000313" key="14">
    <source>
        <dbReference type="Proteomes" id="UP000192639"/>
    </source>
</evidence>
<dbReference type="VEuPathDB" id="MicrosporidiaDB:ECANGB1_1584"/>
<keyword evidence="4 11" id="KW-0812">Transmembrane</keyword>
<dbReference type="GO" id="GO:0016192">
    <property type="term" value="P:vesicle-mediated transport"/>
    <property type="evidence" value="ECO:0007669"/>
    <property type="project" value="UniProtKB-KW"/>
</dbReference>
<dbReference type="InterPro" id="IPR000133">
    <property type="entry name" value="ER_ret_rcpt"/>
</dbReference>
<evidence type="ECO:0000256" key="2">
    <source>
        <dbReference type="ARBA" id="ARBA00010120"/>
    </source>
</evidence>
<feature type="transmembrane region" description="Helical" evidence="11">
    <location>
        <begin position="67"/>
        <end position="84"/>
    </location>
</feature>
<feature type="transmembrane region" description="Helical" evidence="11">
    <location>
        <begin position="175"/>
        <end position="196"/>
    </location>
</feature>
<dbReference type="Proteomes" id="UP000192639">
    <property type="component" value="Unassembled WGS sequence"/>
</dbReference>
<evidence type="ECO:0000256" key="9">
    <source>
        <dbReference type="ARBA" id="ARBA00023136"/>
    </source>
</evidence>
<protein>
    <submittedName>
        <fullName evidence="13">ERD2</fullName>
    </submittedName>
</protein>
<keyword evidence="3" id="KW-0813">Transport</keyword>
<keyword evidence="7" id="KW-0653">Protein transport</keyword>
<keyword evidence="14" id="KW-1185">Reference proteome</keyword>
<comment type="similarity">
    <text evidence="2">Belongs to the ERD2 family.</text>
</comment>
<evidence type="ECO:0000313" key="13">
    <source>
        <dbReference type="EMBL" id="ORD93763.1"/>
    </source>
</evidence>
<keyword evidence="9 11" id="KW-0472">Membrane</keyword>
<evidence type="ECO:0000256" key="7">
    <source>
        <dbReference type="ARBA" id="ARBA00022927"/>
    </source>
</evidence>
<keyword evidence="10" id="KW-0675">Receptor</keyword>
<dbReference type="OrthoDB" id="7694678at2759"/>
<sequence>MLKLLGFTLVIVSKLLVFRKMRRMQTVSGISLKSNTCMLIGYVLQFSNPKEWSDVSLYHLSSNLCKIAMLEYQIGIIVLILFKYNKTYDKQADKMSIWILMLISLGIGLLGSIRRGGFIEAFWCVGVVLESLSVIPQLVMMQESGDCESMNGRILFYYSTGKTLNLVDDIGRGRVFNSLIGLFGLALVADFIRVYYKHIRVNIEEKFRRQK</sequence>
<organism evidence="13 14">
    <name type="scientific">Enterospora canceri</name>
    <dbReference type="NCBI Taxonomy" id="1081671"/>
    <lineage>
        <taxon>Eukaryota</taxon>
        <taxon>Fungi</taxon>
        <taxon>Fungi incertae sedis</taxon>
        <taxon>Microsporidia</taxon>
        <taxon>Enterocytozoonidae</taxon>
        <taxon>Enterospora</taxon>
    </lineage>
</organism>
<evidence type="ECO:0000256" key="4">
    <source>
        <dbReference type="ARBA" id="ARBA00022692"/>
    </source>
</evidence>
<dbReference type="GO" id="GO:0005789">
    <property type="term" value="C:endoplasmic reticulum membrane"/>
    <property type="evidence" value="ECO:0007669"/>
    <property type="project" value="UniProtKB-SubCell"/>
</dbReference>
<keyword evidence="5" id="KW-0256">Endoplasmic reticulum</keyword>
<evidence type="ECO:0000256" key="5">
    <source>
        <dbReference type="ARBA" id="ARBA00022824"/>
    </source>
</evidence>
<feature type="transmembrane region" description="Helical" evidence="11">
    <location>
        <begin position="96"/>
        <end position="113"/>
    </location>
</feature>
<dbReference type="EMBL" id="LWDP01000050">
    <property type="protein sequence ID" value="ORD93763.1"/>
    <property type="molecule type" value="Genomic_DNA"/>
</dbReference>
<dbReference type="GO" id="GO:0006621">
    <property type="term" value="P:protein retention in ER lumen"/>
    <property type="evidence" value="ECO:0007669"/>
    <property type="project" value="InterPro"/>
</dbReference>
<evidence type="ECO:0000256" key="11">
    <source>
        <dbReference type="SAM" id="Phobius"/>
    </source>
</evidence>
<dbReference type="GO" id="GO:0015031">
    <property type="term" value="P:protein transport"/>
    <property type="evidence" value="ECO:0007669"/>
    <property type="project" value="UniProtKB-KW"/>
</dbReference>
<dbReference type="PRINTS" id="PR00660">
    <property type="entry name" value="ERLUMENR"/>
</dbReference>
<proteinExistence type="inferred from homology"/>
<dbReference type="AlphaFoldDB" id="A0A1Y1S6H0"/>
<evidence type="ECO:0000256" key="3">
    <source>
        <dbReference type="ARBA" id="ARBA00022448"/>
    </source>
</evidence>
<keyword evidence="12" id="KW-0732">Signal</keyword>
<evidence type="ECO:0000256" key="10">
    <source>
        <dbReference type="ARBA" id="ARBA00023170"/>
    </source>
</evidence>
<evidence type="ECO:0000256" key="6">
    <source>
        <dbReference type="ARBA" id="ARBA00022892"/>
    </source>
</evidence>
<feature type="signal peptide" evidence="12">
    <location>
        <begin position="1"/>
        <end position="17"/>
    </location>
</feature>
<dbReference type="GO" id="GO:0046923">
    <property type="term" value="F:ER retention sequence binding"/>
    <property type="evidence" value="ECO:0007669"/>
    <property type="project" value="InterPro"/>
</dbReference>
<dbReference type="PANTHER" id="PTHR10585">
    <property type="entry name" value="ER LUMEN PROTEIN RETAINING RECEPTOR"/>
    <property type="match status" value="1"/>
</dbReference>
<dbReference type="Pfam" id="PF00810">
    <property type="entry name" value="ER_lumen_recept"/>
    <property type="match status" value="1"/>
</dbReference>
<name>A0A1Y1S6H0_9MICR</name>
<gene>
    <name evidence="13" type="primary">ERD2</name>
    <name evidence="13" type="ORF">ECANGB1_1584</name>
</gene>
<evidence type="ECO:0000256" key="12">
    <source>
        <dbReference type="SAM" id="SignalP"/>
    </source>
</evidence>
<reference evidence="13 14" key="1">
    <citation type="journal article" date="2017" name="Environ. Microbiol.">
        <title>Decay of the glycolytic pathway and adaptation to intranuclear parasitism within Enterocytozoonidae microsporidia.</title>
        <authorList>
            <person name="Wiredu Boakye D."/>
            <person name="Jaroenlak P."/>
            <person name="Prachumwat A."/>
            <person name="Williams T.A."/>
            <person name="Bateman K.S."/>
            <person name="Itsathitphaisarn O."/>
            <person name="Sritunyalucksana K."/>
            <person name="Paszkiewicz K.H."/>
            <person name="Moore K.A."/>
            <person name="Stentiford G.D."/>
            <person name="Williams B.A."/>
        </authorList>
    </citation>
    <scope>NUCLEOTIDE SEQUENCE [LARGE SCALE GENOMIC DNA]</scope>
    <source>
        <strain evidence="13 14">GB1</strain>
    </source>
</reference>
<accession>A0A1Y1S6H0</accession>
<keyword evidence="6" id="KW-0931">ER-Golgi transport</keyword>
<comment type="caution">
    <text evidence="13">The sequence shown here is derived from an EMBL/GenBank/DDBJ whole genome shotgun (WGS) entry which is preliminary data.</text>
</comment>
<evidence type="ECO:0000256" key="1">
    <source>
        <dbReference type="ARBA" id="ARBA00004477"/>
    </source>
</evidence>